<dbReference type="SMART" id="SM00382">
    <property type="entry name" value="AAA"/>
    <property type="match status" value="1"/>
</dbReference>
<dbReference type="GO" id="GO:0005524">
    <property type="term" value="F:ATP binding"/>
    <property type="evidence" value="ECO:0007669"/>
    <property type="project" value="InterPro"/>
</dbReference>
<gene>
    <name evidence="2" type="ORF">SAMN04489747_0576</name>
</gene>
<name>A0A1G6TDJ2_9ACTN</name>
<dbReference type="PANTHER" id="PTHR37291:SF1">
    <property type="entry name" value="TYPE IV METHYL-DIRECTED RESTRICTION ENZYME ECOKMCRB SUBUNIT"/>
    <property type="match status" value="1"/>
</dbReference>
<evidence type="ECO:0000259" key="1">
    <source>
        <dbReference type="SMART" id="SM00382"/>
    </source>
</evidence>
<protein>
    <submittedName>
        <fullName evidence="2">AAA domain (Dynein-related subfamily)</fullName>
    </submittedName>
</protein>
<dbReference type="InterPro" id="IPR027417">
    <property type="entry name" value="P-loop_NTPase"/>
</dbReference>
<dbReference type="OrthoDB" id="9781481at2"/>
<accession>A0A1G6TDJ2</accession>
<dbReference type="Proteomes" id="UP000198546">
    <property type="component" value="Chromosome i"/>
</dbReference>
<evidence type="ECO:0000313" key="3">
    <source>
        <dbReference type="Proteomes" id="UP000198546"/>
    </source>
</evidence>
<dbReference type="PANTHER" id="PTHR37291">
    <property type="entry name" value="5-METHYLCYTOSINE-SPECIFIC RESTRICTION ENZYME B"/>
    <property type="match status" value="1"/>
</dbReference>
<organism evidence="2 3">
    <name type="scientific">Auraticoccus monumenti</name>
    <dbReference type="NCBI Taxonomy" id="675864"/>
    <lineage>
        <taxon>Bacteria</taxon>
        <taxon>Bacillati</taxon>
        <taxon>Actinomycetota</taxon>
        <taxon>Actinomycetes</taxon>
        <taxon>Propionibacteriales</taxon>
        <taxon>Propionibacteriaceae</taxon>
        <taxon>Auraticoccus</taxon>
    </lineage>
</organism>
<dbReference type="RefSeq" id="WP_157676938.1">
    <property type="nucleotide sequence ID" value="NZ_LT629688.1"/>
</dbReference>
<reference evidence="2 3" key="1">
    <citation type="submission" date="2016-10" db="EMBL/GenBank/DDBJ databases">
        <authorList>
            <person name="de Groot N.N."/>
        </authorList>
    </citation>
    <scope>NUCLEOTIDE SEQUENCE [LARGE SCALE GENOMIC DNA]</scope>
    <source>
        <strain evidence="2 3">MON 2.2</strain>
    </source>
</reference>
<dbReference type="STRING" id="675864.SAMN04489747_0576"/>
<dbReference type="EMBL" id="LT629688">
    <property type="protein sequence ID" value="SDD26385.1"/>
    <property type="molecule type" value="Genomic_DNA"/>
</dbReference>
<dbReference type="SUPFAM" id="SSF52540">
    <property type="entry name" value="P-loop containing nucleoside triphosphate hydrolases"/>
    <property type="match status" value="1"/>
</dbReference>
<feature type="domain" description="AAA+ ATPase" evidence="1">
    <location>
        <begin position="532"/>
        <end position="688"/>
    </location>
</feature>
<dbReference type="InterPro" id="IPR011704">
    <property type="entry name" value="ATPase_dyneun-rel_AAA"/>
</dbReference>
<dbReference type="CDD" id="cd00009">
    <property type="entry name" value="AAA"/>
    <property type="match status" value="1"/>
</dbReference>
<keyword evidence="3" id="KW-1185">Reference proteome</keyword>
<dbReference type="GO" id="GO:0016887">
    <property type="term" value="F:ATP hydrolysis activity"/>
    <property type="evidence" value="ECO:0007669"/>
    <property type="project" value="InterPro"/>
</dbReference>
<dbReference type="AlphaFoldDB" id="A0A1G6TDJ2"/>
<dbReference type="Gene3D" id="3.40.50.300">
    <property type="entry name" value="P-loop containing nucleotide triphosphate hydrolases"/>
    <property type="match status" value="1"/>
</dbReference>
<dbReference type="InterPro" id="IPR003593">
    <property type="entry name" value="AAA+_ATPase"/>
</dbReference>
<sequence length="790" mass="87612">MSSSRIVLPSAGPMYAAAERWRDHALIDDHSLFDGRSLDTRGAAGELVDRVVKQADGGAGTFSSKLEGQLAGVSEDAVQVAAELLYGHCLIVSTDAVSSRTKTQLVDGVIAFRSVGTSPIPDDLRVALRAGVANPGQAYNSYRWKMLNYLVDVYAHVKALTRSERTEVFGNFDAFHDFIQPIDDQTAWSQRYALEHLLFPDETPPMLNRDHRVKLLKTFAPDGASIRDVVKRLDPNVHYGSASGINFYRWPYREKWQGEPPVNDLYTSWARHLLQSVDLDGVERDYKLDGVRGFRSALDRVTGGADAIEALRKAFQGTNLVDYRVYDDFLKWATAEPAVATAALAELQIDPGPEAIDRFLAAVPVEGQLSGLGARLSLASCLLFATQPEQLPPWRDTPSKTTTRLAGGYPPQEAATAGEHYLLFLERLDAILAAVNADQPLLRDRLDAQSLAWTIAKAEPPEAWSAAMRQAFEDWRAGKADIAFQDVKDPDEPIDPVVTPLLPTTLEVLAEQLHMDAAGTAWLQETVELLRHKRQIILQGPPGTGKTYIGRALAKFLAGDPSRVELVQFHPGTSYEDFVQGLRPDPDQPTQFRVVDGPLIRHAEAARREPDQTFVLLVDEINRGNVPAVFGELYYLLEYRERELTLMYGSTFSLPENLLIVATMNTADRSITSLDSALRRRFYVRDLRPEQTPVSGTLRRHLATVDPSLLWLADLLDRANTLIADPDQSVGPSHFMGQGASEVWAQRAWENSVMPTLRELFYNHPDRVVQLEFEQLKAALTTGPGDASAD</sequence>
<dbReference type="InterPro" id="IPR052934">
    <property type="entry name" value="Methyl-DNA_Rec/Restrict_Enz"/>
</dbReference>
<proteinExistence type="predicted"/>
<dbReference type="Pfam" id="PF07728">
    <property type="entry name" value="AAA_5"/>
    <property type="match status" value="1"/>
</dbReference>
<dbReference type="REBASE" id="162757">
    <property type="entry name" value="Amo22McrBCP"/>
</dbReference>
<evidence type="ECO:0000313" key="2">
    <source>
        <dbReference type="EMBL" id="SDD26385.1"/>
    </source>
</evidence>